<dbReference type="Pfam" id="PF17783">
    <property type="entry name" value="WHD_CvfB"/>
    <property type="match status" value="1"/>
</dbReference>
<dbReference type="PANTHER" id="PTHR37296:SF1">
    <property type="entry name" value="CONSERVED VIRULENCE FACTOR B"/>
    <property type="match status" value="1"/>
</dbReference>
<dbReference type="PANTHER" id="PTHR37296">
    <property type="entry name" value="CONSERVED VIRULENCE FACTOR B"/>
    <property type="match status" value="1"/>
</dbReference>
<dbReference type="InterPro" id="IPR040764">
    <property type="entry name" value="CvfB_WH"/>
</dbReference>
<comment type="similarity">
    <text evidence="1">Belongs to the CvfB family.</text>
</comment>
<evidence type="ECO:0000256" key="1">
    <source>
        <dbReference type="PIRNR" id="PIRNR012524"/>
    </source>
</evidence>
<evidence type="ECO:0000313" key="5">
    <source>
        <dbReference type="EMBL" id="WML86553.1"/>
    </source>
</evidence>
<protein>
    <submittedName>
        <fullName evidence="5">S1-like domain-containing RNA-binding protein</fullName>
    </submittedName>
</protein>
<dbReference type="InterPro" id="IPR036388">
    <property type="entry name" value="WH-like_DNA-bd_sf"/>
</dbReference>
<keyword evidence="6" id="KW-1185">Reference proteome</keyword>
<gene>
    <name evidence="4" type="ORF">RCC75_09510</name>
    <name evidence="5" type="ORF">RCG00_19995</name>
</gene>
<feature type="domain" description="Conserved virulence factor B first S1" evidence="2">
    <location>
        <begin position="4"/>
        <end position="63"/>
    </location>
</feature>
<feature type="domain" description="Conserved virulence factor B-like winged helix" evidence="3">
    <location>
        <begin position="218"/>
        <end position="275"/>
    </location>
</feature>
<dbReference type="RefSeq" id="WP_308134734.1">
    <property type="nucleotide sequence ID" value="NZ_CP133197.1"/>
</dbReference>
<dbReference type="Pfam" id="PF13509">
    <property type="entry name" value="S1_2"/>
    <property type="match status" value="2"/>
</dbReference>
<evidence type="ECO:0000313" key="4">
    <source>
        <dbReference type="EMBL" id="MDQ5768765.1"/>
    </source>
</evidence>
<dbReference type="Gene3D" id="1.10.10.10">
    <property type="entry name" value="Winged helix-like DNA-binding domain superfamily/Winged helix DNA-binding domain"/>
    <property type="match status" value="1"/>
</dbReference>
<dbReference type="InterPro" id="IPR012340">
    <property type="entry name" value="NA-bd_OB-fold"/>
</dbReference>
<dbReference type="Proteomes" id="UP001229862">
    <property type="component" value="Chromosome"/>
</dbReference>
<dbReference type="PIRSF" id="PIRSF012524">
    <property type="entry name" value="YitL_S1"/>
    <property type="match status" value="1"/>
</dbReference>
<evidence type="ECO:0000259" key="3">
    <source>
        <dbReference type="Pfam" id="PF17783"/>
    </source>
</evidence>
<feature type="domain" description="Conserved virulence factor B first S1" evidence="2">
    <location>
        <begin position="70"/>
        <end position="126"/>
    </location>
</feature>
<dbReference type="InterPro" id="IPR014464">
    <property type="entry name" value="CvfB_fam"/>
</dbReference>
<accession>A0AA51MLU2</accession>
<evidence type="ECO:0000313" key="6">
    <source>
        <dbReference type="Proteomes" id="UP001223336"/>
    </source>
</evidence>
<dbReference type="Gene3D" id="2.40.50.140">
    <property type="entry name" value="Nucleic acid-binding proteins"/>
    <property type="match status" value="2"/>
</dbReference>
<proteinExistence type="inferred from homology"/>
<organism evidence="5">
    <name type="scientific">Thiothrix subterranea</name>
    <dbReference type="NCBI Taxonomy" id="2735563"/>
    <lineage>
        <taxon>Bacteria</taxon>
        <taxon>Pseudomonadati</taxon>
        <taxon>Pseudomonadota</taxon>
        <taxon>Gammaproteobacteria</taxon>
        <taxon>Thiotrichales</taxon>
        <taxon>Thiotrichaceae</taxon>
        <taxon>Thiothrix</taxon>
    </lineage>
</organism>
<evidence type="ECO:0000259" key="2">
    <source>
        <dbReference type="Pfam" id="PF13509"/>
    </source>
</evidence>
<dbReference type="AlphaFoldDB" id="A0AA51MLU2"/>
<dbReference type="EMBL" id="JAVFKN010000011">
    <property type="protein sequence ID" value="MDQ5768765.1"/>
    <property type="molecule type" value="Genomic_DNA"/>
</dbReference>
<sequence>MLKIGKYNQLRVTKLTGFGVYLDGGSYGEILLPKRYVPQDCEVDSWLDVFIYLDSEDRLIATTDKPLAAVGEVACLTVVDVNRVGAFLDWGLPKDLLVPRQEQAHLMQQGQAYVVCVYLDEKTETIVASSRLDLFLNEFGGSFQARQPVELMIYERTELGFKAVIDATHLGLLYANEVFQPLHIGQRVSGFIKAIRPDQKIDLILQLPSPVVQDALAQKILDHLQARGGSSTFTDKSSPEDIYREFQVSKAHFKRAIGLLYKQQKIVMGKDLIRLA</sequence>
<dbReference type="EMBL" id="CP133217">
    <property type="protein sequence ID" value="WML86553.1"/>
    <property type="molecule type" value="Genomic_DNA"/>
</dbReference>
<dbReference type="Proteomes" id="UP001223336">
    <property type="component" value="Unassembled WGS sequence"/>
</dbReference>
<reference evidence="5 6" key="1">
    <citation type="submission" date="2023-08" db="EMBL/GenBank/DDBJ databases">
        <title>New molecular markers tilS and rpoB for phylogenetic and monitoring studies of the genus Thiothrix biodiversity.</title>
        <authorList>
            <person name="Ravin N.V."/>
            <person name="Smolyakov D."/>
            <person name="Markov N.D."/>
            <person name="Beletsky A.V."/>
            <person name="Mardanov A.V."/>
            <person name="Rudenko T.S."/>
            <person name="Grabovich M.Y."/>
        </authorList>
    </citation>
    <scope>NUCLEOTIDE SEQUENCE</scope>
    <source>
        <strain evidence="5">DNT52</strain>
        <strain evidence="4 6">H33</strain>
    </source>
</reference>
<dbReference type="InterPro" id="IPR039566">
    <property type="entry name" value="CvfB_S1_st"/>
</dbReference>
<name>A0AA51MLU2_9GAMM</name>